<keyword evidence="1" id="KW-0812">Transmembrane</keyword>
<evidence type="ECO:0000256" key="1">
    <source>
        <dbReference type="SAM" id="Phobius"/>
    </source>
</evidence>
<dbReference type="RefSeq" id="WP_176162173.1">
    <property type="nucleotide sequence ID" value="NZ_CP054929.1"/>
</dbReference>
<organism evidence="2 3">
    <name type="scientific">Streptomyces buecherae</name>
    <dbReference type="NCBI Taxonomy" id="2763006"/>
    <lineage>
        <taxon>Bacteria</taxon>
        <taxon>Bacillati</taxon>
        <taxon>Actinomycetota</taxon>
        <taxon>Actinomycetes</taxon>
        <taxon>Kitasatosporales</taxon>
        <taxon>Streptomycetaceae</taxon>
        <taxon>Streptomyces</taxon>
    </lineage>
</organism>
<evidence type="ECO:0000313" key="3">
    <source>
        <dbReference type="Proteomes" id="UP000509303"/>
    </source>
</evidence>
<keyword evidence="1" id="KW-1133">Transmembrane helix</keyword>
<feature type="transmembrane region" description="Helical" evidence="1">
    <location>
        <begin position="46"/>
        <end position="67"/>
    </location>
</feature>
<evidence type="ECO:0008006" key="4">
    <source>
        <dbReference type="Google" id="ProtNLM"/>
    </source>
</evidence>
<accession>A0A7H8N7H8</accession>
<gene>
    <name evidence="2" type="ORF">HUT08_13865</name>
</gene>
<protein>
    <recommendedName>
        <fullName evidence="4">DUF3592 domain-containing protein</fullName>
    </recommendedName>
</protein>
<dbReference type="EMBL" id="CP054929">
    <property type="protein sequence ID" value="QKW50437.1"/>
    <property type="molecule type" value="Genomic_DNA"/>
</dbReference>
<reference evidence="2 3" key="1">
    <citation type="submission" date="2020-06" db="EMBL/GenBank/DDBJ databases">
        <title>Genome mining for natural products.</title>
        <authorList>
            <person name="Zhang B."/>
            <person name="Shi J."/>
            <person name="Ge H."/>
        </authorList>
    </citation>
    <scope>NUCLEOTIDE SEQUENCE [LARGE SCALE GENOMIC DNA]</scope>
    <source>
        <strain evidence="2 3">NA00687</strain>
    </source>
</reference>
<keyword evidence="3" id="KW-1185">Reference proteome</keyword>
<sequence length="193" mass="21320">MGRKKQKRGGAEWRQPPKSAHWLAVDTASRERRALGKRPVLPQRRLIYSVFAAFLLTCSAFLFFFWIPSHALVDDLRSRGIATTAEVTDSPRDRFGSAGNIKVRFDGPDGPVHKTLSEWGGKRPEGLPQGSFVRVVYDPNDPGRVLTQKWVNDPPTLTLPMAACLVVAPLLLAGGVALVVRRRKVLALLGDKT</sequence>
<evidence type="ECO:0000313" key="2">
    <source>
        <dbReference type="EMBL" id="QKW50437.1"/>
    </source>
</evidence>
<name>A0A7H8N7H8_9ACTN</name>
<feature type="transmembrane region" description="Helical" evidence="1">
    <location>
        <begin position="159"/>
        <end position="180"/>
    </location>
</feature>
<proteinExistence type="predicted"/>
<dbReference type="AlphaFoldDB" id="A0A7H8N7H8"/>
<keyword evidence="1" id="KW-0472">Membrane</keyword>
<dbReference type="Proteomes" id="UP000509303">
    <property type="component" value="Chromosome"/>
</dbReference>